<dbReference type="EMBL" id="SGXA01000002">
    <property type="protein sequence ID" value="RZS71127.1"/>
    <property type="molecule type" value="Genomic_DNA"/>
</dbReference>
<protein>
    <submittedName>
        <fullName evidence="1">Uncharacterized protein</fullName>
    </submittedName>
</protein>
<sequence length="48" mass="5640">MSFALMPKNMCQIFLGQIKGFQLFPDQVFTFFNKPFQPQQSSLPARFH</sequence>
<keyword evidence="2" id="KW-1185">Reference proteome</keyword>
<proteinExistence type="predicted"/>
<organism evidence="1 2">
    <name type="scientific">Pseudobacter ginsenosidimutans</name>
    <dbReference type="NCBI Taxonomy" id="661488"/>
    <lineage>
        <taxon>Bacteria</taxon>
        <taxon>Pseudomonadati</taxon>
        <taxon>Bacteroidota</taxon>
        <taxon>Chitinophagia</taxon>
        <taxon>Chitinophagales</taxon>
        <taxon>Chitinophagaceae</taxon>
        <taxon>Pseudobacter</taxon>
    </lineage>
</organism>
<evidence type="ECO:0000313" key="2">
    <source>
        <dbReference type="Proteomes" id="UP000293874"/>
    </source>
</evidence>
<name>A0A4Q7MRB5_9BACT</name>
<accession>A0A4Q7MRB5</accession>
<dbReference type="AlphaFoldDB" id="A0A4Q7MRB5"/>
<comment type="caution">
    <text evidence="1">The sequence shown here is derived from an EMBL/GenBank/DDBJ whole genome shotgun (WGS) entry which is preliminary data.</text>
</comment>
<evidence type="ECO:0000313" key="1">
    <source>
        <dbReference type="EMBL" id="RZS71127.1"/>
    </source>
</evidence>
<dbReference type="Proteomes" id="UP000293874">
    <property type="component" value="Unassembled WGS sequence"/>
</dbReference>
<gene>
    <name evidence="1" type="ORF">EV199_3028</name>
</gene>
<reference evidence="1 2" key="1">
    <citation type="submission" date="2019-02" db="EMBL/GenBank/DDBJ databases">
        <title>Genomic Encyclopedia of Type Strains, Phase IV (KMG-IV): sequencing the most valuable type-strain genomes for metagenomic binning, comparative biology and taxonomic classification.</title>
        <authorList>
            <person name="Goeker M."/>
        </authorList>
    </citation>
    <scope>NUCLEOTIDE SEQUENCE [LARGE SCALE GENOMIC DNA]</scope>
    <source>
        <strain evidence="1 2">DSM 18116</strain>
    </source>
</reference>